<accession>A0ABR2WTQ9</accession>
<evidence type="ECO:0000256" key="1">
    <source>
        <dbReference type="ARBA" id="ARBA00022448"/>
    </source>
</evidence>
<sequence length="161" mass="18172">MSPNNHYASSGFTGCPFAASLGIPSSPPVDEAYYAEDMSSTCSSIPTLLDLFSERMLEVLVDRFYKYNLRDRSIKHFFKGVNMEHLKSMQTKYLLHILGGKAYNGRSMRAAHKRLLDFKDKHFDSILKNLGKAMKDIKLSDPIMKLVLSSAESTRDEVLGK</sequence>
<dbReference type="Gene3D" id="1.10.490.10">
    <property type="entry name" value="Globins"/>
    <property type="match status" value="1"/>
</dbReference>
<evidence type="ECO:0000256" key="3">
    <source>
        <dbReference type="ARBA" id="ARBA00022723"/>
    </source>
</evidence>
<evidence type="ECO:0000256" key="4">
    <source>
        <dbReference type="ARBA" id="ARBA00023004"/>
    </source>
</evidence>
<name>A0ABR2WTQ9_9FUNG</name>
<keyword evidence="1" id="KW-0813">Transport</keyword>
<keyword evidence="6" id="KW-1185">Reference proteome</keyword>
<keyword evidence="2" id="KW-0349">Heme</keyword>
<dbReference type="EMBL" id="JASJQH010000351">
    <property type="protein sequence ID" value="KAK9764879.1"/>
    <property type="molecule type" value="Genomic_DNA"/>
</dbReference>
<keyword evidence="4" id="KW-0408">Iron</keyword>
<dbReference type="Pfam" id="PF01152">
    <property type="entry name" value="Bac_globin"/>
    <property type="match status" value="1"/>
</dbReference>
<evidence type="ECO:0000313" key="6">
    <source>
        <dbReference type="Proteomes" id="UP001479436"/>
    </source>
</evidence>
<organism evidence="5 6">
    <name type="scientific">Basidiobolus ranarum</name>
    <dbReference type="NCBI Taxonomy" id="34480"/>
    <lineage>
        <taxon>Eukaryota</taxon>
        <taxon>Fungi</taxon>
        <taxon>Fungi incertae sedis</taxon>
        <taxon>Zoopagomycota</taxon>
        <taxon>Entomophthoromycotina</taxon>
        <taxon>Basidiobolomycetes</taxon>
        <taxon>Basidiobolales</taxon>
        <taxon>Basidiobolaceae</taxon>
        <taxon>Basidiobolus</taxon>
    </lineage>
</organism>
<dbReference type="InterPro" id="IPR001486">
    <property type="entry name" value="Hemoglobin_trunc"/>
</dbReference>
<dbReference type="InterPro" id="IPR012292">
    <property type="entry name" value="Globin/Proto"/>
</dbReference>
<dbReference type="SUPFAM" id="SSF46458">
    <property type="entry name" value="Globin-like"/>
    <property type="match status" value="1"/>
</dbReference>
<gene>
    <name evidence="5" type="ORF">K7432_007250</name>
</gene>
<protein>
    <recommendedName>
        <fullName evidence="7">Globin-like protein</fullName>
    </recommendedName>
</protein>
<evidence type="ECO:0008006" key="7">
    <source>
        <dbReference type="Google" id="ProtNLM"/>
    </source>
</evidence>
<keyword evidence="3" id="KW-0479">Metal-binding</keyword>
<dbReference type="InterPro" id="IPR009050">
    <property type="entry name" value="Globin-like_sf"/>
</dbReference>
<dbReference type="Proteomes" id="UP001479436">
    <property type="component" value="Unassembled WGS sequence"/>
</dbReference>
<evidence type="ECO:0000256" key="2">
    <source>
        <dbReference type="ARBA" id="ARBA00022617"/>
    </source>
</evidence>
<evidence type="ECO:0000313" key="5">
    <source>
        <dbReference type="EMBL" id="KAK9764879.1"/>
    </source>
</evidence>
<dbReference type="CDD" id="cd00454">
    <property type="entry name" value="TrHb1_N"/>
    <property type="match status" value="1"/>
</dbReference>
<reference evidence="5 6" key="1">
    <citation type="submission" date="2023-04" db="EMBL/GenBank/DDBJ databases">
        <title>Genome of Basidiobolus ranarum AG-B5.</title>
        <authorList>
            <person name="Stajich J.E."/>
            <person name="Carter-House D."/>
            <person name="Gryganskyi A."/>
        </authorList>
    </citation>
    <scope>NUCLEOTIDE SEQUENCE [LARGE SCALE GENOMIC DNA]</scope>
    <source>
        <strain evidence="5 6">AG-B5</strain>
    </source>
</reference>
<comment type="caution">
    <text evidence="5">The sequence shown here is derived from an EMBL/GenBank/DDBJ whole genome shotgun (WGS) entry which is preliminary data.</text>
</comment>
<proteinExistence type="predicted"/>